<gene>
    <name evidence="2" type="ORF">SAMN04487949_0669</name>
</gene>
<evidence type="ECO:0000313" key="2">
    <source>
        <dbReference type="EMBL" id="SDM05493.1"/>
    </source>
</evidence>
<protein>
    <recommendedName>
        <fullName evidence="4">Major facilitator superfamily (MFS) profile domain-containing protein</fullName>
    </recommendedName>
</protein>
<evidence type="ECO:0008006" key="4">
    <source>
        <dbReference type="Google" id="ProtNLM"/>
    </source>
</evidence>
<keyword evidence="1" id="KW-1133">Transmembrane helix</keyword>
<keyword evidence="1" id="KW-0812">Transmembrane</keyword>
<feature type="transmembrane region" description="Helical" evidence="1">
    <location>
        <begin position="114"/>
        <end position="138"/>
    </location>
</feature>
<organism evidence="2 3">
    <name type="scientific">Halogranum gelatinilyticum</name>
    <dbReference type="NCBI Taxonomy" id="660521"/>
    <lineage>
        <taxon>Archaea</taxon>
        <taxon>Methanobacteriati</taxon>
        <taxon>Methanobacteriota</taxon>
        <taxon>Stenosarchaea group</taxon>
        <taxon>Halobacteria</taxon>
        <taxon>Halobacteriales</taxon>
        <taxon>Haloferacaceae</taxon>
    </lineage>
</organism>
<dbReference type="EMBL" id="FNHL01000001">
    <property type="protein sequence ID" value="SDM05493.1"/>
    <property type="molecule type" value="Genomic_DNA"/>
</dbReference>
<accession>A0A1G9Q3K3</accession>
<dbReference type="Pfam" id="PF19545">
    <property type="entry name" value="DUF6069"/>
    <property type="match status" value="1"/>
</dbReference>
<reference evidence="3" key="1">
    <citation type="submission" date="2016-10" db="EMBL/GenBank/DDBJ databases">
        <authorList>
            <person name="Varghese N."/>
            <person name="Submissions S."/>
        </authorList>
    </citation>
    <scope>NUCLEOTIDE SEQUENCE [LARGE SCALE GENOMIC DNA]</scope>
    <source>
        <strain evidence="3">CGMCC 1.10119</strain>
    </source>
</reference>
<dbReference type="Proteomes" id="UP000199451">
    <property type="component" value="Unassembled WGS sequence"/>
</dbReference>
<dbReference type="RefSeq" id="WP_089694046.1">
    <property type="nucleotide sequence ID" value="NZ_FNHL01000001.1"/>
</dbReference>
<dbReference type="AlphaFoldDB" id="A0A1G9Q3K3"/>
<feature type="transmembrane region" description="Helical" evidence="1">
    <location>
        <begin position="22"/>
        <end position="40"/>
    </location>
</feature>
<keyword evidence="1" id="KW-0472">Membrane</keyword>
<evidence type="ECO:0000256" key="1">
    <source>
        <dbReference type="SAM" id="Phobius"/>
    </source>
</evidence>
<dbReference type="InterPro" id="IPR045713">
    <property type="entry name" value="DUF6069"/>
</dbReference>
<evidence type="ECO:0000313" key="3">
    <source>
        <dbReference type="Proteomes" id="UP000199451"/>
    </source>
</evidence>
<sequence length="140" mass="13761">MQSVSTTADPAVKPVSSLPERALVGLLVAVVANGLVRGIAGTVLDTAGIEPLGWGAILGATVVAAVGATAVYALVSRVSARPDYHFTVVAAVVLLLSMAPVFTVAPTLPGVTTSVLAVLVVLHVTTAAGLVAGLTGAVGR</sequence>
<proteinExistence type="predicted"/>
<feature type="transmembrane region" description="Helical" evidence="1">
    <location>
        <begin position="52"/>
        <end position="74"/>
    </location>
</feature>
<feature type="transmembrane region" description="Helical" evidence="1">
    <location>
        <begin position="86"/>
        <end position="108"/>
    </location>
</feature>
<name>A0A1G9Q3K3_9EURY</name>
<keyword evidence="3" id="KW-1185">Reference proteome</keyword>